<name>A0AAD6CKI5_9EURO</name>
<keyword evidence="9" id="KW-0735">Signal-anchor</keyword>
<dbReference type="InterPro" id="IPR026050">
    <property type="entry name" value="C1GALT1/C1GALT1_chp1"/>
</dbReference>
<evidence type="ECO:0000313" key="14">
    <source>
        <dbReference type="Proteomes" id="UP001220324"/>
    </source>
</evidence>
<evidence type="ECO:0000256" key="11">
    <source>
        <dbReference type="ARBA" id="ARBA00023136"/>
    </source>
</evidence>
<keyword evidence="14" id="KW-1185">Reference proteome</keyword>
<dbReference type="EMBL" id="JAQIZZ010000008">
    <property type="protein sequence ID" value="KAJ5525159.1"/>
    <property type="molecule type" value="Genomic_DNA"/>
</dbReference>
<comment type="subcellular location">
    <subcellularLocation>
        <location evidence="1">Membrane</location>
        <topology evidence="1">Single-pass type II membrane protein</topology>
    </subcellularLocation>
</comment>
<dbReference type="EC" id="2.4.1.122" evidence="4"/>
<dbReference type="PANTHER" id="PTHR23033">
    <property type="entry name" value="BETA1,3-GALACTOSYLTRANSFERASE"/>
    <property type="match status" value="1"/>
</dbReference>
<dbReference type="InterPro" id="IPR003378">
    <property type="entry name" value="Fringe-like_glycosylTrfase"/>
</dbReference>
<keyword evidence="11" id="KW-0472">Membrane</keyword>
<keyword evidence="6" id="KW-0808">Transferase</keyword>
<sequence>MLAFPARYSRWLPLAAGAVLIYLFLHLRQPAFGSHTPQAIGTESSIILTSNRTSTTLDDIKFGIKPVDTNPTSATCRPLPGIEDILVILKTGITEAQEKVPVHIHSTLRCIPNKIIISDFEEEIEGIQTYDVFRNTSWEVRENIDFSLYNRAKVNGRAGLRQEDTVKVANSAAGMRGNPGWKLDKWKFLPMAVEARNYQPDAKWYVILEADTYPIWPTLVAWLNKLDSSKRLYLGNQMQIGEDVFAHGGSGIVLSHAAMHGVADEYLAHMDEWHFQTNLHWAGDCVLGIALKAIDIPLTWAWPHVTGQSIWEQDAINDAYGRQQWCYPPFTFHHMTTTDIEKMHEFDMKWHADAKNSHLLYQDVFRLLVRPNLKATKENWDIFAPNEVKKEGDENAPWTHYECAEECARTINCMQYSIDKAGTCKISDLALGGRPSADVTAGTMMWRIDEKMRSLGECESPRWVHE</sequence>
<evidence type="ECO:0000256" key="5">
    <source>
        <dbReference type="ARBA" id="ARBA00022676"/>
    </source>
</evidence>
<dbReference type="AlphaFoldDB" id="A0AAD6CKI5"/>
<accession>A0AAD6CKI5</accession>
<dbReference type="Proteomes" id="UP001220324">
    <property type="component" value="Unassembled WGS sequence"/>
</dbReference>
<keyword evidence="7" id="KW-0812">Transmembrane</keyword>
<evidence type="ECO:0000256" key="10">
    <source>
        <dbReference type="ARBA" id="ARBA00022989"/>
    </source>
</evidence>
<keyword evidence="8" id="KW-0547">Nucleotide-binding</keyword>
<gene>
    <name evidence="13" type="ORF">N7494_011809</name>
</gene>
<keyword evidence="10" id="KW-1133">Transmembrane helix</keyword>
<organism evidence="13 14">
    <name type="scientific">Penicillium frequentans</name>
    <dbReference type="NCBI Taxonomy" id="3151616"/>
    <lineage>
        <taxon>Eukaryota</taxon>
        <taxon>Fungi</taxon>
        <taxon>Dikarya</taxon>
        <taxon>Ascomycota</taxon>
        <taxon>Pezizomycotina</taxon>
        <taxon>Eurotiomycetes</taxon>
        <taxon>Eurotiomycetidae</taxon>
        <taxon>Eurotiales</taxon>
        <taxon>Aspergillaceae</taxon>
        <taxon>Penicillium</taxon>
    </lineage>
</organism>
<dbReference type="GO" id="GO:0016020">
    <property type="term" value="C:membrane"/>
    <property type="evidence" value="ECO:0007669"/>
    <property type="project" value="UniProtKB-SubCell"/>
</dbReference>
<dbReference type="Pfam" id="PF02434">
    <property type="entry name" value="Fringe"/>
    <property type="match status" value="1"/>
</dbReference>
<protein>
    <recommendedName>
        <fullName evidence="4">N-acetylgalactosaminide beta-1,3-galactosyltransferase</fullName>
        <ecNumber evidence="4">2.4.1.122</ecNumber>
    </recommendedName>
</protein>
<evidence type="ECO:0000313" key="13">
    <source>
        <dbReference type="EMBL" id="KAJ5525159.1"/>
    </source>
</evidence>
<evidence type="ECO:0000256" key="9">
    <source>
        <dbReference type="ARBA" id="ARBA00022968"/>
    </source>
</evidence>
<keyword evidence="5" id="KW-0328">Glycosyltransferase</keyword>
<evidence type="ECO:0000256" key="1">
    <source>
        <dbReference type="ARBA" id="ARBA00004606"/>
    </source>
</evidence>
<feature type="domain" description="Fringe-like glycosyltransferase" evidence="12">
    <location>
        <begin position="196"/>
        <end position="299"/>
    </location>
</feature>
<evidence type="ECO:0000256" key="4">
    <source>
        <dbReference type="ARBA" id="ARBA00012557"/>
    </source>
</evidence>
<evidence type="ECO:0000256" key="2">
    <source>
        <dbReference type="ARBA" id="ARBA00004922"/>
    </source>
</evidence>
<comment type="pathway">
    <text evidence="2">Protein modification; protein glycosylation.</text>
</comment>
<reference evidence="13 14" key="1">
    <citation type="journal article" date="2023" name="IMA Fungus">
        <title>Comparative genomic study of the Penicillium genus elucidates a diverse pangenome and 15 lateral gene transfer events.</title>
        <authorList>
            <person name="Petersen C."/>
            <person name="Sorensen T."/>
            <person name="Nielsen M.R."/>
            <person name="Sondergaard T.E."/>
            <person name="Sorensen J.L."/>
            <person name="Fitzpatrick D.A."/>
            <person name="Frisvad J.C."/>
            <person name="Nielsen K.L."/>
        </authorList>
    </citation>
    <scope>NUCLEOTIDE SEQUENCE [LARGE SCALE GENOMIC DNA]</scope>
    <source>
        <strain evidence="13 14">IBT 35679</strain>
    </source>
</reference>
<proteinExistence type="inferred from homology"/>
<dbReference type="GO" id="GO:0000166">
    <property type="term" value="F:nucleotide binding"/>
    <property type="evidence" value="ECO:0007669"/>
    <property type="project" value="UniProtKB-KW"/>
</dbReference>
<evidence type="ECO:0000256" key="6">
    <source>
        <dbReference type="ARBA" id="ARBA00022679"/>
    </source>
</evidence>
<evidence type="ECO:0000256" key="7">
    <source>
        <dbReference type="ARBA" id="ARBA00022692"/>
    </source>
</evidence>
<evidence type="ECO:0000256" key="8">
    <source>
        <dbReference type="ARBA" id="ARBA00022741"/>
    </source>
</evidence>
<dbReference type="Gene3D" id="3.90.550.50">
    <property type="match status" value="1"/>
</dbReference>
<evidence type="ECO:0000259" key="12">
    <source>
        <dbReference type="Pfam" id="PF02434"/>
    </source>
</evidence>
<dbReference type="GO" id="GO:0016263">
    <property type="term" value="F:glycoprotein-N-acetylgalactosamine 3-beta-galactosyltransferase activity"/>
    <property type="evidence" value="ECO:0007669"/>
    <property type="project" value="UniProtKB-EC"/>
</dbReference>
<comment type="similarity">
    <text evidence="3">Belongs to the glycosyltransferase 31 family. Beta3-Gal-T subfamily.</text>
</comment>
<dbReference type="PANTHER" id="PTHR23033:SF47">
    <property type="entry name" value="APPLE DOMAIN-CONTAINING PROTEIN-RELATED"/>
    <property type="match status" value="1"/>
</dbReference>
<comment type="caution">
    <text evidence="13">The sequence shown here is derived from an EMBL/GenBank/DDBJ whole genome shotgun (WGS) entry which is preliminary data.</text>
</comment>
<evidence type="ECO:0000256" key="3">
    <source>
        <dbReference type="ARBA" id="ARBA00006462"/>
    </source>
</evidence>